<protein>
    <recommendedName>
        <fullName evidence="6">Tetratricopeptide repeat protein</fullName>
    </recommendedName>
</protein>
<evidence type="ECO:0000313" key="4">
    <source>
        <dbReference type="EMBL" id="AHG88091.1"/>
    </source>
</evidence>
<keyword evidence="2" id="KW-0802">TPR repeat</keyword>
<dbReference type="InterPro" id="IPR050498">
    <property type="entry name" value="Ycf3"/>
</dbReference>
<feature type="signal peptide" evidence="3">
    <location>
        <begin position="1"/>
        <end position="20"/>
    </location>
</feature>
<keyword evidence="3" id="KW-0732">Signal</keyword>
<keyword evidence="5" id="KW-1185">Reference proteome</keyword>
<proteinExistence type="predicted"/>
<evidence type="ECO:0000256" key="3">
    <source>
        <dbReference type="SAM" id="SignalP"/>
    </source>
</evidence>
<dbReference type="PANTHER" id="PTHR44858">
    <property type="entry name" value="TETRATRICOPEPTIDE REPEAT PROTEIN 6"/>
    <property type="match status" value="1"/>
</dbReference>
<dbReference type="Proteomes" id="UP000019151">
    <property type="component" value="Chromosome"/>
</dbReference>
<sequence>MRRLLAALLAAVLLVPSLPAQRPASLPKRPRLGDVADTNDAHAYLEYGMRNVAVDPGSAADAFYWAMRIDPGLADAFYGRRVALLLSQDGLMNELMRGTRRGASKGMRALDSLQLRAVMLNPFLYRRLDLEMLRTYWTRAIEHAARQEGGQQPSSVEINHAIDVWLSRAGPYMRGWMAYGSGDFSAALSNYASAMKETKEKADLRVERGRIFGQRANADSAIAEFRQALVELRARDAKDVVVLYNSKAVLEQAIGMLLEQQDSVGAAREAYGRALQEDLSYWPAHVRLGMVALTAQDTAAALSELTLASQIAPDEAYVHALVGAAMVMIRGKADDALTELKTAAELEPYYALPHVTIGRIYEAASFTDEALAAYRAFLARASRHDAQREFVEQRVAALTAAAKP</sequence>
<dbReference type="EMBL" id="CP007128">
    <property type="protein sequence ID" value="AHG88091.1"/>
    <property type="molecule type" value="Genomic_DNA"/>
</dbReference>
<dbReference type="RefSeq" id="WP_025409636.1">
    <property type="nucleotide sequence ID" value="NZ_CP007128.1"/>
</dbReference>
<dbReference type="eggNOG" id="COG0457">
    <property type="taxonomic scope" value="Bacteria"/>
</dbReference>
<evidence type="ECO:0008006" key="6">
    <source>
        <dbReference type="Google" id="ProtNLM"/>
    </source>
</evidence>
<evidence type="ECO:0000256" key="2">
    <source>
        <dbReference type="ARBA" id="ARBA00022803"/>
    </source>
</evidence>
<dbReference type="InParanoid" id="W0RBB4"/>
<feature type="chain" id="PRO_5004794022" description="Tetratricopeptide repeat protein" evidence="3">
    <location>
        <begin position="21"/>
        <end position="404"/>
    </location>
</feature>
<evidence type="ECO:0000256" key="1">
    <source>
        <dbReference type="ARBA" id="ARBA00022737"/>
    </source>
</evidence>
<dbReference type="STRING" id="861299.J421_0554"/>
<dbReference type="SUPFAM" id="SSF48452">
    <property type="entry name" value="TPR-like"/>
    <property type="match status" value="1"/>
</dbReference>
<dbReference type="AlphaFoldDB" id="W0RBB4"/>
<name>W0RBB4_9BACT</name>
<keyword evidence="1" id="KW-0677">Repeat</keyword>
<gene>
    <name evidence="4" type="ORF">J421_0554</name>
</gene>
<dbReference type="InterPro" id="IPR011990">
    <property type="entry name" value="TPR-like_helical_dom_sf"/>
</dbReference>
<accession>W0RBB4</accession>
<dbReference type="HOGENOM" id="CLU_681072_0_0_0"/>
<dbReference type="PANTHER" id="PTHR44858:SF1">
    <property type="entry name" value="UDP-N-ACETYLGLUCOSAMINE--PEPTIDE N-ACETYLGLUCOSAMINYLTRANSFERASE SPINDLY-RELATED"/>
    <property type="match status" value="1"/>
</dbReference>
<dbReference type="Gene3D" id="1.25.40.10">
    <property type="entry name" value="Tetratricopeptide repeat domain"/>
    <property type="match status" value="2"/>
</dbReference>
<reference evidence="4 5" key="1">
    <citation type="journal article" date="2014" name="Genome Announc.">
        <title>Genome Sequence and Methylome of Soil Bacterium Gemmatirosa kalamazoonensis KBS708T, a Member of the Rarely Cultivated Gemmatimonadetes Phylum.</title>
        <authorList>
            <person name="Debruyn J.M."/>
            <person name="Radosevich M."/>
            <person name="Wommack K.E."/>
            <person name="Polson S.W."/>
            <person name="Hauser L.J."/>
            <person name="Fawaz M.N."/>
            <person name="Korlach J."/>
            <person name="Tsai Y.C."/>
        </authorList>
    </citation>
    <scope>NUCLEOTIDE SEQUENCE [LARGE SCALE GENOMIC DNA]</scope>
    <source>
        <strain evidence="4 5">KBS708</strain>
    </source>
</reference>
<dbReference type="OrthoDB" id="500470at2"/>
<dbReference type="KEGG" id="gba:J421_0554"/>
<evidence type="ECO:0000313" key="5">
    <source>
        <dbReference type="Proteomes" id="UP000019151"/>
    </source>
</evidence>
<organism evidence="4 5">
    <name type="scientific">Gemmatirosa kalamazoonensis</name>
    <dbReference type="NCBI Taxonomy" id="861299"/>
    <lineage>
        <taxon>Bacteria</taxon>
        <taxon>Pseudomonadati</taxon>
        <taxon>Gemmatimonadota</taxon>
        <taxon>Gemmatimonadia</taxon>
        <taxon>Gemmatimonadales</taxon>
        <taxon>Gemmatimonadaceae</taxon>
        <taxon>Gemmatirosa</taxon>
    </lineage>
</organism>